<gene>
    <name evidence="1" type="primary">Mcm7</name>
    <name evidence="1" type="ORF">NEOCOR_R09146</name>
</gene>
<dbReference type="Pfam" id="PF24901">
    <property type="entry name" value="WHD_MCM7"/>
    <property type="match status" value="1"/>
</dbReference>
<protein>
    <submittedName>
        <fullName evidence="1">MCM7 factor</fullName>
    </submittedName>
</protein>
<feature type="non-terminal residue" evidence="1">
    <location>
        <position position="1"/>
    </location>
</feature>
<sequence length="75" mass="7997">RGDPAVPRSVRPSESILGVLRELAGVKGHWVALAEASSLLGSRGFTPAQIGAALDEYEELNVLQVNPARTRVTFV</sequence>
<dbReference type="EMBL" id="VYZS01112146">
    <property type="protein sequence ID" value="NXS12385.1"/>
    <property type="molecule type" value="Genomic_DNA"/>
</dbReference>
<dbReference type="OrthoDB" id="3207464at2759"/>
<evidence type="ECO:0000313" key="2">
    <source>
        <dbReference type="Proteomes" id="UP000560066"/>
    </source>
</evidence>
<dbReference type="AlphaFoldDB" id="A0A7L2RVG7"/>
<accession>A0A7L2RVG7</accession>
<reference evidence="1 2" key="1">
    <citation type="submission" date="2019-09" db="EMBL/GenBank/DDBJ databases">
        <title>Bird 10,000 Genomes (B10K) Project - Family phase.</title>
        <authorList>
            <person name="Zhang G."/>
        </authorList>
    </citation>
    <scope>NUCLEOTIDE SEQUENCE [LARGE SCALE GENOMIC DNA]</scope>
    <source>
        <strain evidence="1">B10K-DU-002-79</strain>
    </source>
</reference>
<feature type="non-terminal residue" evidence="1">
    <location>
        <position position="75"/>
    </location>
</feature>
<name>A0A7L2RVG7_9PASS</name>
<evidence type="ECO:0000313" key="1">
    <source>
        <dbReference type="EMBL" id="NXS12385.1"/>
    </source>
</evidence>
<keyword evidence="2" id="KW-1185">Reference proteome</keyword>
<proteinExistence type="predicted"/>
<comment type="caution">
    <text evidence="1">The sequence shown here is derived from an EMBL/GenBank/DDBJ whole genome shotgun (WGS) entry which is preliminary data.</text>
</comment>
<organism evidence="1 2">
    <name type="scientific">Neodrepanis coruscans</name>
    <name type="common">wattled asity</name>
    <dbReference type="NCBI Taxonomy" id="254563"/>
    <lineage>
        <taxon>Eukaryota</taxon>
        <taxon>Metazoa</taxon>
        <taxon>Chordata</taxon>
        <taxon>Craniata</taxon>
        <taxon>Vertebrata</taxon>
        <taxon>Euteleostomi</taxon>
        <taxon>Archelosauria</taxon>
        <taxon>Archosauria</taxon>
        <taxon>Dinosauria</taxon>
        <taxon>Saurischia</taxon>
        <taxon>Theropoda</taxon>
        <taxon>Coelurosauria</taxon>
        <taxon>Aves</taxon>
        <taxon>Neognathae</taxon>
        <taxon>Neoaves</taxon>
        <taxon>Telluraves</taxon>
        <taxon>Australaves</taxon>
        <taxon>Passeriformes</taxon>
        <taxon>Philepittidae</taxon>
        <taxon>Neodrepanis</taxon>
    </lineage>
</organism>
<dbReference type="Proteomes" id="UP000560066">
    <property type="component" value="Unassembled WGS sequence"/>
</dbReference>